<evidence type="ECO:0000256" key="3">
    <source>
        <dbReference type="ARBA" id="ARBA00022827"/>
    </source>
</evidence>
<dbReference type="OrthoDB" id="9767928at2"/>
<evidence type="ECO:0000256" key="4">
    <source>
        <dbReference type="ARBA" id="ARBA00023002"/>
    </source>
</evidence>
<comment type="cofactor">
    <cofactor evidence="1">
        <name>FAD</name>
        <dbReference type="ChEBI" id="CHEBI:57692"/>
    </cofactor>
</comment>
<comment type="caution">
    <text evidence="6">The sequence shown here is derived from an EMBL/GenBank/DDBJ whole genome shotgun (WGS) entry which is preliminary data.</text>
</comment>
<dbReference type="GO" id="GO:0019646">
    <property type="term" value="P:aerobic electron transport chain"/>
    <property type="evidence" value="ECO:0007669"/>
    <property type="project" value="TreeGrafter"/>
</dbReference>
<dbReference type="InterPro" id="IPR036188">
    <property type="entry name" value="FAD/NAD-bd_sf"/>
</dbReference>
<dbReference type="PANTHER" id="PTHR42913:SF9">
    <property type="entry name" value="SLR1591 PROTEIN"/>
    <property type="match status" value="1"/>
</dbReference>
<keyword evidence="3" id="KW-0274">FAD</keyword>
<dbReference type="AlphaFoldDB" id="A0A640VTY2"/>
<dbReference type="GO" id="GO:0003955">
    <property type="term" value="F:NAD(P)H dehydrogenase (quinone) activity"/>
    <property type="evidence" value="ECO:0007669"/>
    <property type="project" value="TreeGrafter"/>
</dbReference>
<evidence type="ECO:0000256" key="2">
    <source>
        <dbReference type="ARBA" id="ARBA00022630"/>
    </source>
</evidence>
<dbReference type="SUPFAM" id="SSF51905">
    <property type="entry name" value="FAD/NAD(P)-binding domain"/>
    <property type="match status" value="2"/>
</dbReference>
<evidence type="ECO:0000259" key="5">
    <source>
        <dbReference type="Pfam" id="PF07992"/>
    </source>
</evidence>
<dbReference type="NCBIfam" id="TIGR03169">
    <property type="entry name" value="Nterm_to_SelD"/>
    <property type="match status" value="1"/>
</dbReference>
<sequence>MTARTLRRVALVGGGHTHALVLRALRAEPLLDAEVTVINPGRTAPYSGMLPGFVAGHYQRHELDIDLQKLADDVGATLIDGRAVGMDVHNRLVHLADGSSLPFDLASIDVGITSRMQTLPGFEQHGIPAKPLADFAQRWEGFRSSQGSKQVAVIGGGIAGAELAMAMAFALREHRGEVSVRLLDRGRVLSANSQTAQRHVRRELARHAVEIVEGVDVSEVTASDVRLSDGTTMSANFIVGAAGATPHDWLGNTGLKLRDGFIEVDPALQSNVAGIFAVGDCAHMVADPRPKAGVYAVRQAPILLANLRNLLSGSGLQGYRPQSDYLKLVSLGGKRAFGEKLGWGLSGHLIWRLKNRIDRNFMDQF</sequence>
<protein>
    <submittedName>
        <fullName evidence="6">Pyridine nucleotide-disulfide oxidoreductase</fullName>
    </submittedName>
</protein>
<evidence type="ECO:0000313" key="6">
    <source>
        <dbReference type="EMBL" id="GFE49676.1"/>
    </source>
</evidence>
<dbReference type="Pfam" id="PF07992">
    <property type="entry name" value="Pyr_redox_2"/>
    <property type="match status" value="1"/>
</dbReference>
<keyword evidence="7" id="KW-1185">Reference proteome</keyword>
<evidence type="ECO:0000313" key="7">
    <source>
        <dbReference type="Proteomes" id="UP000436522"/>
    </source>
</evidence>
<proteinExistence type="predicted"/>
<feature type="domain" description="FAD/NAD(P)-binding" evidence="5">
    <location>
        <begin position="8"/>
        <end position="300"/>
    </location>
</feature>
<organism evidence="6 7">
    <name type="scientific">Roseobacter cerasinus</name>
    <dbReference type="NCBI Taxonomy" id="2602289"/>
    <lineage>
        <taxon>Bacteria</taxon>
        <taxon>Pseudomonadati</taxon>
        <taxon>Pseudomonadota</taxon>
        <taxon>Alphaproteobacteria</taxon>
        <taxon>Rhodobacterales</taxon>
        <taxon>Roseobacteraceae</taxon>
        <taxon>Roseobacter</taxon>
    </lineage>
</organism>
<reference evidence="6 7" key="1">
    <citation type="submission" date="2019-12" db="EMBL/GenBank/DDBJ databases">
        <title>Roseobacter cerasinus sp. nov., isolated from seawater around aquaculture.</title>
        <authorList>
            <person name="Muramatsu S."/>
            <person name="Takabe Y."/>
            <person name="Mori K."/>
            <person name="Takaichi S."/>
            <person name="Hanada S."/>
        </authorList>
    </citation>
    <scope>NUCLEOTIDE SEQUENCE [LARGE SCALE GENOMIC DNA]</scope>
    <source>
        <strain evidence="6 7">AI77</strain>
    </source>
</reference>
<dbReference type="RefSeq" id="WP_159975530.1">
    <property type="nucleotide sequence ID" value="NZ_BLIV01000002.1"/>
</dbReference>
<dbReference type="InterPro" id="IPR017584">
    <property type="entry name" value="Pyridine_nucleo_diS_OxRdtase_N"/>
</dbReference>
<accession>A0A640VTY2</accession>
<dbReference type="PRINTS" id="PR00368">
    <property type="entry name" value="FADPNR"/>
</dbReference>
<keyword evidence="2" id="KW-0285">Flavoprotein</keyword>
<evidence type="ECO:0000256" key="1">
    <source>
        <dbReference type="ARBA" id="ARBA00001974"/>
    </source>
</evidence>
<name>A0A640VTY2_9RHOB</name>
<dbReference type="Proteomes" id="UP000436522">
    <property type="component" value="Unassembled WGS sequence"/>
</dbReference>
<gene>
    <name evidence="6" type="ORF">So717_14290</name>
</gene>
<dbReference type="EMBL" id="BLIV01000002">
    <property type="protein sequence ID" value="GFE49676.1"/>
    <property type="molecule type" value="Genomic_DNA"/>
</dbReference>
<dbReference type="PANTHER" id="PTHR42913">
    <property type="entry name" value="APOPTOSIS-INDUCING FACTOR 1"/>
    <property type="match status" value="1"/>
</dbReference>
<dbReference type="Gene3D" id="3.50.50.100">
    <property type="match status" value="1"/>
</dbReference>
<dbReference type="InterPro" id="IPR051169">
    <property type="entry name" value="NADH-Q_oxidoreductase"/>
</dbReference>
<dbReference type="InterPro" id="IPR023753">
    <property type="entry name" value="FAD/NAD-binding_dom"/>
</dbReference>
<keyword evidence="4" id="KW-0560">Oxidoreductase</keyword>